<dbReference type="RefSeq" id="WP_141462278.1">
    <property type="nucleotide sequence ID" value="NZ_CP038141.1"/>
</dbReference>
<dbReference type="PANTHER" id="PTHR24221:SF653">
    <property type="entry name" value="TRANSPORT ATP-BINDING PROTEIN CYDC"/>
    <property type="match status" value="1"/>
</dbReference>
<evidence type="ECO:0000256" key="2">
    <source>
        <dbReference type="ARBA" id="ARBA00022692"/>
    </source>
</evidence>
<dbReference type="Pfam" id="PF00005">
    <property type="entry name" value="ABC_tran"/>
    <property type="match status" value="1"/>
</dbReference>
<dbReference type="InterPro" id="IPR027417">
    <property type="entry name" value="P-loop_NTPase"/>
</dbReference>
<evidence type="ECO:0000256" key="7">
    <source>
        <dbReference type="SAM" id="Phobius"/>
    </source>
</evidence>
<dbReference type="PROSITE" id="PS50929">
    <property type="entry name" value="ABC_TM1F"/>
    <property type="match status" value="1"/>
</dbReference>
<feature type="transmembrane region" description="Helical" evidence="7">
    <location>
        <begin position="253"/>
        <end position="271"/>
    </location>
</feature>
<name>A0A4Y6UJV3_9PROT</name>
<comment type="subcellular location">
    <subcellularLocation>
        <location evidence="1">Cell membrane</location>
        <topology evidence="1">Multi-pass membrane protein</topology>
    </subcellularLocation>
</comment>
<dbReference type="Pfam" id="PF00664">
    <property type="entry name" value="ABC_membrane"/>
    <property type="match status" value="1"/>
</dbReference>
<evidence type="ECO:0000256" key="4">
    <source>
        <dbReference type="ARBA" id="ARBA00022840"/>
    </source>
</evidence>
<dbReference type="SUPFAM" id="SSF52540">
    <property type="entry name" value="P-loop containing nucleoside triphosphate hydrolases"/>
    <property type="match status" value="1"/>
</dbReference>
<dbReference type="InterPro" id="IPR003439">
    <property type="entry name" value="ABC_transporter-like_ATP-bd"/>
</dbReference>
<dbReference type="GO" id="GO:0005524">
    <property type="term" value="F:ATP binding"/>
    <property type="evidence" value="ECO:0007669"/>
    <property type="project" value="UniProtKB-KW"/>
</dbReference>
<dbReference type="EMBL" id="CP038141">
    <property type="protein sequence ID" value="QDH17899.1"/>
    <property type="molecule type" value="Genomic_DNA"/>
</dbReference>
<dbReference type="InterPro" id="IPR011527">
    <property type="entry name" value="ABC1_TM_dom"/>
</dbReference>
<keyword evidence="4" id="KW-0067">ATP-binding</keyword>
<dbReference type="PROSITE" id="PS50893">
    <property type="entry name" value="ABC_TRANSPORTER_2"/>
    <property type="match status" value="1"/>
</dbReference>
<feature type="transmembrane region" description="Helical" evidence="7">
    <location>
        <begin position="133"/>
        <end position="155"/>
    </location>
</feature>
<dbReference type="PANTHER" id="PTHR24221">
    <property type="entry name" value="ATP-BINDING CASSETTE SUB-FAMILY B"/>
    <property type="match status" value="1"/>
</dbReference>
<dbReference type="GO" id="GO:0016887">
    <property type="term" value="F:ATP hydrolysis activity"/>
    <property type="evidence" value="ECO:0007669"/>
    <property type="project" value="InterPro"/>
</dbReference>
<dbReference type="InterPro" id="IPR039421">
    <property type="entry name" value="Type_1_exporter"/>
</dbReference>
<evidence type="ECO:0000259" key="9">
    <source>
        <dbReference type="PROSITE" id="PS50929"/>
    </source>
</evidence>
<keyword evidence="2 7" id="KW-0812">Transmembrane</keyword>
<protein>
    <submittedName>
        <fullName evidence="10">Thiol reductant ABC exporter subunit CydC</fullName>
    </submittedName>
</protein>
<proteinExistence type="predicted"/>
<feature type="transmembrane region" description="Helical" evidence="7">
    <location>
        <begin position="161"/>
        <end position="180"/>
    </location>
</feature>
<dbReference type="Gene3D" id="3.40.50.300">
    <property type="entry name" value="P-loop containing nucleotide triphosphate hydrolases"/>
    <property type="match status" value="1"/>
</dbReference>
<dbReference type="NCBIfam" id="TIGR02868">
    <property type="entry name" value="CydC"/>
    <property type="match status" value="1"/>
</dbReference>
<evidence type="ECO:0000313" key="11">
    <source>
        <dbReference type="Proteomes" id="UP000316313"/>
    </source>
</evidence>
<dbReference type="KEGG" id="ssam:E3D00_10195"/>
<dbReference type="InterPro" id="IPR014223">
    <property type="entry name" value="ABC_CydC/D"/>
</dbReference>
<dbReference type="Gene3D" id="1.20.1560.10">
    <property type="entry name" value="ABC transporter type 1, transmembrane domain"/>
    <property type="match status" value="1"/>
</dbReference>
<accession>A0A4Y6UJV3</accession>
<evidence type="ECO:0000259" key="8">
    <source>
        <dbReference type="PROSITE" id="PS50893"/>
    </source>
</evidence>
<dbReference type="AlphaFoldDB" id="A0A4Y6UJV3"/>
<feature type="transmembrane region" description="Helical" evidence="7">
    <location>
        <begin position="277"/>
        <end position="303"/>
    </location>
</feature>
<evidence type="ECO:0000256" key="6">
    <source>
        <dbReference type="ARBA" id="ARBA00023136"/>
    </source>
</evidence>
<dbReference type="GO" id="GO:0034775">
    <property type="term" value="P:glutathione transmembrane transport"/>
    <property type="evidence" value="ECO:0007669"/>
    <property type="project" value="InterPro"/>
</dbReference>
<dbReference type="InterPro" id="IPR036640">
    <property type="entry name" value="ABC1_TM_sf"/>
</dbReference>
<sequence>MSNSNTPSHKSPLSQVLSVWRPHYKRLALGILLAESTVCASLALMGQTGSRITHAAIGVAAGSILLQIIGSSQIILRYSERLYTHDAMFRAISDLRVWFYRRLAYGAAAGLGFQRTGDLLSRIVSDVQQLDNLYLRIIIPLTTAFITLPVVFLVWIKEGGITSAILTLIFLVLIFIIPFIGAKISLRYQSDILDAESELRIAALDFASGLREVRAFSAEKVLSNIIIDKQEKLFSVQARQALQMALAHGVAQLFAKIGILVALCAVVGILLPKTETIWGISTLFLTIAAMDGVTGLARAGLLYGETSYAAKRIIDINNQATLTPEGNATLPQSSDIRLEHVNFRWDPNRPLIFNDLSLTLRQGERVALIGPSGAGKSSLAALLLKVVVPEKGEIFLGETNINSLNNEKLRSRIAWLSQASHLFDDTIRSNLLLGRTDLSDAELWTALEQAQIADMVRDLPDGLDTWIGEHGSKLSGGQGRRIALARVLLSNAPILILDEPTTGLDADTERDFIATLNTISAGKSILLISHRLIGIEKLDRIWQLENGRIVSSAG</sequence>
<dbReference type="GO" id="GO:0005886">
    <property type="term" value="C:plasma membrane"/>
    <property type="evidence" value="ECO:0007669"/>
    <property type="project" value="UniProtKB-SubCell"/>
</dbReference>
<dbReference type="InterPro" id="IPR003593">
    <property type="entry name" value="AAA+_ATPase"/>
</dbReference>
<keyword evidence="6 7" id="KW-0472">Membrane</keyword>
<evidence type="ECO:0000256" key="3">
    <source>
        <dbReference type="ARBA" id="ARBA00022741"/>
    </source>
</evidence>
<dbReference type="SUPFAM" id="SSF90123">
    <property type="entry name" value="ABC transporter transmembrane region"/>
    <property type="match status" value="1"/>
</dbReference>
<keyword evidence="5 7" id="KW-1133">Transmembrane helix</keyword>
<dbReference type="GO" id="GO:0140359">
    <property type="term" value="F:ABC-type transporter activity"/>
    <property type="evidence" value="ECO:0007669"/>
    <property type="project" value="InterPro"/>
</dbReference>
<dbReference type="GO" id="GO:0034040">
    <property type="term" value="F:ATPase-coupled lipid transmembrane transporter activity"/>
    <property type="evidence" value="ECO:0007669"/>
    <property type="project" value="TreeGrafter"/>
</dbReference>
<evidence type="ECO:0000256" key="5">
    <source>
        <dbReference type="ARBA" id="ARBA00022989"/>
    </source>
</evidence>
<feature type="transmembrane region" description="Helical" evidence="7">
    <location>
        <begin position="27"/>
        <end position="46"/>
    </location>
</feature>
<organism evidence="10 11">
    <name type="scientific">Swingsia samuiensis</name>
    <dbReference type="NCBI Taxonomy" id="1293412"/>
    <lineage>
        <taxon>Bacteria</taxon>
        <taxon>Pseudomonadati</taxon>
        <taxon>Pseudomonadota</taxon>
        <taxon>Alphaproteobacteria</taxon>
        <taxon>Acetobacterales</taxon>
        <taxon>Acetobacteraceae</taxon>
        <taxon>Swingsia</taxon>
    </lineage>
</organism>
<dbReference type="SMART" id="SM00382">
    <property type="entry name" value="AAA"/>
    <property type="match status" value="1"/>
</dbReference>
<evidence type="ECO:0000256" key="1">
    <source>
        <dbReference type="ARBA" id="ARBA00004651"/>
    </source>
</evidence>
<reference evidence="10 11" key="1">
    <citation type="submission" date="2019-03" db="EMBL/GenBank/DDBJ databases">
        <title>The complete genome sequence of Swingsia samuiensis NBRC107927(T).</title>
        <authorList>
            <person name="Chua K.-O."/>
            <person name="Chan K.-G."/>
            <person name="See-Too W.-S."/>
        </authorList>
    </citation>
    <scope>NUCLEOTIDE SEQUENCE [LARGE SCALE GENOMIC DNA]</scope>
    <source>
        <strain evidence="10 11">AH83</strain>
    </source>
</reference>
<dbReference type="Proteomes" id="UP000316313">
    <property type="component" value="Chromosome"/>
</dbReference>
<keyword evidence="3" id="KW-0547">Nucleotide-binding</keyword>
<evidence type="ECO:0000313" key="10">
    <source>
        <dbReference type="EMBL" id="QDH17899.1"/>
    </source>
</evidence>
<feature type="domain" description="ABC transporter" evidence="8">
    <location>
        <begin position="336"/>
        <end position="553"/>
    </location>
</feature>
<keyword evidence="11" id="KW-1185">Reference proteome</keyword>
<dbReference type="GO" id="GO:0045454">
    <property type="term" value="P:cell redox homeostasis"/>
    <property type="evidence" value="ECO:0007669"/>
    <property type="project" value="InterPro"/>
</dbReference>
<feature type="domain" description="ABC transmembrane type-1" evidence="9">
    <location>
        <begin position="68"/>
        <end position="263"/>
    </location>
</feature>
<feature type="transmembrane region" description="Helical" evidence="7">
    <location>
        <begin position="52"/>
        <end position="76"/>
    </location>
</feature>
<dbReference type="OrthoDB" id="5288404at2"/>
<gene>
    <name evidence="10" type="primary">cydC</name>
    <name evidence="10" type="ORF">E3D00_10195</name>
</gene>